<organism evidence="1 2">
    <name type="scientific">Mesorhizobium delmotii</name>
    <dbReference type="NCBI Taxonomy" id="1631247"/>
    <lineage>
        <taxon>Bacteria</taxon>
        <taxon>Pseudomonadati</taxon>
        <taxon>Pseudomonadota</taxon>
        <taxon>Alphaproteobacteria</taxon>
        <taxon>Hyphomicrobiales</taxon>
        <taxon>Phyllobacteriaceae</taxon>
        <taxon>Mesorhizobium</taxon>
    </lineage>
</organism>
<evidence type="ECO:0000313" key="2">
    <source>
        <dbReference type="Proteomes" id="UP000245698"/>
    </source>
</evidence>
<dbReference type="EMBL" id="FUIG01000060">
    <property type="protein sequence ID" value="SJM34800.1"/>
    <property type="molecule type" value="Genomic_DNA"/>
</dbReference>
<protein>
    <recommendedName>
        <fullName evidence="3">Transposase</fullName>
    </recommendedName>
</protein>
<dbReference type="AlphaFoldDB" id="A0A2P9AUE4"/>
<name>A0A2P9AUE4_9HYPH</name>
<dbReference type="Proteomes" id="UP000245698">
    <property type="component" value="Unassembled WGS sequence"/>
</dbReference>
<accession>A0A2P9AUE4</accession>
<sequence>MGERHFTFLLGALLPMKQLCARPACAVLERFLVDGCIELESNTVERAIRLATAKMNQVDPHAWRQAYPNPRAHRQWLVNTATSTPSCPVLYSLSCPLTSECLECAARARDAKTDLLREKVGG</sequence>
<proteinExistence type="predicted"/>
<evidence type="ECO:0008006" key="3">
    <source>
        <dbReference type="Google" id="ProtNLM"/>
    </source>
</evidence>
<evidence type="ECO:0000313" key="1">
    <source>
        <dbReference type="EMBL" id="SJM34800.1"/>
    </source>
</evidence>
<gene>
    <name evidence="1" type="ORF">BQ8482_500009</name>
</gene>
<reference evidence="2" key="1">
    <citation type="submission" date="2016-12" db="EMBL/GenBank/DDBJ databases">
        <authorList>
            <person name="Brunel B."/>
        </authorList>
    </citation>
    <scope>NUCLEOTIDE SEQUENCE [LARGE SCALE GENOMIC DNA]</scope>
</reference>
<keyword evidence="2" id="KW-1185">Reference proteome</keyword>